<dbReference type="Proteomes" id="UP001379235">
    <property type="component" value="Unassembled WGS sequence"/>
</dbReference>
<organism evidence="5 6">
    <name type="scientific">Novosphingobium aquae</name>
    <dbReference type="NCBI Taxonomy" id="3133435"/>
    <lineage>
        <taxon>Bacteria</taxon>
        <taxon>Pseudomonadati</taxon>
        <taxon>Pseudomonadota</taxon>
        <taxon>Alphaproteobacteria</taxon>
        <taxon>Sphingomonadales</taxon>
        <taxon>Sphingomonadaceae</taxon>
        <taxon>Novosphingobium</taxon>
    </lineage>
</organism>
<dbReference type="RefSeq" id="WP_339965341.1">
    <property type="nucleotide sequence ID" value="NZ_JBBHJY010000002.1"/>
</dbReference>
<dbReference type="Gene3D" id="3.30.379.10">
    <property type="entry name" value="Chitobiase/beta-hexosaminidase domain 2-like"/>
    <property type="match status" value="1"/>
</dbReference>
<dbReference type="EMBL" id="JBBHJY010000002">
    <property type="protein sequence ID" value="MEJ6009335.1"/>
    <property type="molecule type" value="Genomic_DNA"/>
</dbReference>
<comment type="caution">
    <text evidence="5">The sequence shown here is derived from an EMBL/GenBank/DDBJ whole genome shotgun (WGS) entry which is preliminary data.</text>
</comment>
<dbReference type="SUPFAM" id="SSF55545">
    <property type="entry name" value="beta-N-acetylhexosaminidase-like domain"/>
    <property type="match status" value="1"/>
</dbReference>
<evidence type="ECO:0000259" key="4">
    <source>
        <dbReference type="Pfam" id="PF02838"/>
    </source>
</evidence>
<keyword evidence="3" id="KW-0732">Signal</keyword>
<keyword evidence="2" id="KW-0326">Glycosidase</keyword>
<gene>
    <name evidence="5" type="ORF">WG900_05330</name>
</gene>
<keyword evidence="6" id="KW-1185">Reference proteome</keyword>
<name>A0ABU8S697_9SPHN</name>
<keyword evidence="1" id="KW-0378">Hydrolase</keyword>
<evidence type="ECO:0000256" key="3">
    <source>
        <dbReference type="SAM" id="SignalP"/>
    </source>
</evidence>
<evidence type="ECO:0000313" key="5">
    <source>
        <dbReference type="EMBL" id="MEJ6009335.1"/>
    </source>
</evidence>
<sequence>MAFRFLPGWLFACLLSLVLGTFSAPAQAEDVSVSYDAANVQANYAAAQLRAALVRQQHVIVDPDQAGGFAIVMSIKASDLAPQAYAIDARPGSVTVAGADGRGLIYGALALVEQLDKGTSIRKLQSASEKPTVAFRAIKFDLPWDSYRASAAIDQHRDTVRDTRYWTAFFDMMARNRFNAITLSNLHPWPYMVRTKGFEKASPFDDRELEEWKQLHRTIFRLAKERGIDTYLLPFNIFVSKEFSEAYGVGKLNTYPRYNTKGEKTPIVRDYVRASIGQVLEEYPDLTGLGINLGEGMGEMTADERIGYVKNTYLAAIRDAGRPVKLIWSINSVETKEWQQTGHDPRIDEQMLRDTIEKIDFVDGPIQINFKFNWSHALSTTKLAQIHGGKLGDTYFTPAPKNYRVNWIARNEDVFALRWGVPSFVREHVKANGTPAYVGGYTVGSETYIPARDYFTAAANHPQWTYAFERQWLFYKLWGRLLYNPDTPDKVFSDEFARRYGRKGRNLLAAYERASATPLRLASLFYSQWDHTLYSEGMMWLDGRTMEYISVDDLIRQPVLDPAYVNIADYVAATQKGQTFPAARMTPLRLADRLLADSREALRLVRGINPGKDLALQYEVADVKTWAHLGLHLAAKIRGGVALQTFRTTGGPAAKKRAVRQLEIALDEWDEAVKITRPLYRPMLLTHFTGQSSALNPDAEFHWETLRASVAKDVELAVTAGPPLAHEHLERTAK</sequence>
<dbReference type="Pfam" id="PF02838">
    <property type="entry name" value="Glyco_hydro_20b"/>
    <property type="match status" value="1"/>
</dbReference>
<protein>
    <submittedName>
        <fullName evidence="5">Glycoside hydrolase family 20 zincin-like fold domain-containing protein</fullName>
    </submittedName>
</protein>
<dbReference type="InterPro" id="IPR015882">
    <property type="entry name" value="HEX_bac_N"/>
</dbReference>
<reference evidence="5 6" key="1">
    <citation type="submission" date="2024-03" db="EMBL/GenBank/DDBJ databases">
        <authorList>
            <person name="Jo J.-H."/>
        </authorList>
    </citation>
    <scope>NUCLEOTIDE SEQUENCE [LARGE SCALE GENOMIC DNA]</scope>
    <source>
        <strain evidence="5 6">AS3R-12</strain>
    </source>
</reference>
<evidence type="ECO:0000256" key="1">
    <source>
        <dbReference type="ARBA" id="ARBA00022801"/>
    </source>
</evidence>
<feature type="domain" description="Beta-hexosaminidase bacterial type N-terminal" evidence="4">
    <location>
        <begin position="29"/>
        <end position="117"/>
    </location>
</feature>
<evidence type="ECO:0000256" key="2">
    <source>
        <dbReference type="ARBA" id="ARBA00023295"/>
    </source>
</evidence>
<accession>A0ABU8S697</accession>
<feature type="signal peptide" evidence="3">
    <location>
        <begin position="1"/>
        <end position="28"/>
    </location>
</feature>
<dbReference type="InterPro" id="IPR029018">
    <property type="entry name" value="Hex-like_dom2"/>
</dbReference>
<proteinExistence type="predicted"/>
<feature type="chain" id="PRO_5045569709" evidence="3">
    <location>
        <begin position="29"/>
        <end position="734"/>
    </location>
</feature>
<evidence type="ECO:0000313" key="6">
    <source>
        <dbReference type="Proteomes" id="UP001379235"/>
    </source>
</evidence>